<gene>
    <name evidence="2" type="ORF">D3226_12320</name>
</gene>
<dbReference type="Proteomes" id="UP001646141">
    <property type="component" value="Unassembled WGS sequence"/>
</dbReference>
<evidence type="ECO:0000313" key="2">
    <source>
        <dbReference type="EMBL" id="MBL3690728.1"/>
    </source>
</evidence>
<name>A0ABS1SRN2_9MICO</name>
<dbReference type="EMBL" id="QYAD01000004">
    <property type="protein sequence ID" value="MBL3690728.1"/>
    <property type="molecule type" value="Genomic_DNA"/>
</dbReference>
<comment type="caution">
    <text evidence="2">The sequence shown here is derived from an EMBL/GenBank/DDBJ whole genome shotgun (WGS) entry which is preliminary data.</text>
</comment>
<evidence type="ECO:0000256" key="1">
    <source>
        <dbReference type="SAM" id="MobiDB-lite"/>
    </source>
</evidence>
<evidence type="ECO:0008006" key="4">
    <source>
        <dbReference type="Google" id="ProtNLM"/>
    </source>
</evidence>
<accession>A0ABS1SRN2</accession>
<sequence>MRASISTAPPAVLTSAHGARQRFPRALLLGIAALGVLGLAACAPEPGEAPASPAPTTSAPAPETPSAPEPPAEPKTGALEAPLVLPACNALVTPEQAVELGEPRYEELDAETSDRLAGVARDGAMGPAANAALDAATEIRQCSWGVPNSGSLTTLFVAVLSPEVRDDFRAALDASDFEKRTEGEATGYALTTENGIAVTTQWYLFSGDVWVAEVGRPEHRFAGAALAAVQAANAE</sequence>
<feature type="compositionally biased region" description="Pro residues" evidence="1">
    <location>
        <begin position="62"/>
        <end position="73"/>
    </location>
</feature>
<feature type="region of interest" description="Disordered" evidence="1">
    <location>
        <begin position="47"/>
        <end position="77"/>
    </location>
</feature>
<feature type="compositionally biased region" description="Low complexity" evidence="1">
    <location>
        <begin position="47"/>
        <end position="61"/>
    </location>
</feature>
<proteinExistence type="predicted"/>
<keyword evidence="3" id="KW-1185">Reference proteome</keyword>
<protein>
    <recommendedName>
        <fullName evidence="4">DUF3558 domain-containing protein</fullName>
    </recommendedName>
</protein>
<organism evidence="2 3">
    <name type="scientific">Leucobacter chromiireducens subsp. chromiireducens</name>
    <dbReference type="NCBI Taxonomy" id="660067"/>
    <lineage>
        <taxon>Bacteria</taxon>
        <taxon>Bacillati</taxon>
        <taxon>Actinomycetota</taxon>
        <taxon>Actinomycetes</taxon>
        <taxon>Micrococcales</taxon>
        <taxon>Microbacteriaceae</taxon>
        <taxon>Leucobacter</taxon>
    </lineage>
</organism>
<reference evidence="2 3" key="1">
    <citation type="submission" date="2018-09" db="EMBL/GenBank/DDBJ databases">
        <title>Comparative genomics of Leucobacter spp.</title>
        <authorList>
            <person name="Reis A.C."/>
            <person name="Kolvenbach B.A."/>
            <person name="Corvini P.F.X."/>
            <person name="Nunes O.C."/>
        </authorList>
    </citation>
    <scope>NUCLEOTIDE SEQUENCE [LARGE SCALE GENOMIC DNA]</scope>
    <source>
        <strain evidence="2 3">L-1</strain>
    </source>
</reference>
<evidence type="ECO:0000313" key="3">
    <source>
        <dbReference type="Proteomes" id="UP001646141"/>
    </source>
</evidence>
<dbReference type="RefSeq" id="WP_202382889.1">
    <property type="nucleotide sequence ID" value="NZ_BAAAMA010000010.1"/>
</dbReference>